<protein>
    <recommendedName>
        <fullName evidence="1">DUF7711 domain-containing protein</fullName>
    </recommendedName>
</protein>
<keyword evidence="3" id="KW-1185">Reference proteome</keyword>
<organism evidence="2 3">
    <name type="scientific">Amycolatopsis xylanica</name>
    <dbReference type="NCBI Taxonomy" id="589385"/>
    <lineage>
        <taxon>Bacteria</taxon>
        <taxon>Bacillati</taxon>
        <taxon>Actinomycetota</taxon>
        <taxon>Actinomycetes</taxon>
        <taxon>Pseudonocardiales</taxon>
        <taxon>Pseudonocardiaceae</taxon>
        <taxon>Amycolatopsis</taxon>
    </lineage>
</organism>
<gene>
    <name evidence="2" type="ORF">SAMN05421504_11279</name>
</gene>
<name>A0A1H3RXN6_9PSEU</name>
<dbReference type="RefSeq" id="WP_091298347.1">
    <property type="nucleotide sequence ID" value="NZ_FNON01000012.1"/>
</dbReference>
<evidence type="ECO:0000313" key="2">
    <source>
        <dbReference type="EMBL" id="SDZ30397.1"/>
    </source>
</evidence>
<dbReference type="OrthoDB" id="3529973at2"/>
<dbReference type="STRING" id="589385.SAMN05421504_11279"/>
<feature type="domain" description="DUF7711" evidence="1">
    <location>
        <begin position="1"/>
        <end position="193"/>
    </location>
</feature>
<reference evidence="2 3" key="1">
    <citation type="submission" date="2016-10" db="EMBL/GenBank/DDBJ databases">
        <authorList>
            <person name="de Groot N.N."/>
        </authorList>
    </citation>
    <scope>NUCLEOTIDE SEQUENCE [LARGE SCALE GENOMIC DNA]</scope>
    <source>
        <strain evidence="2 3">CPCC 202699</strain>
    </source>
</reference>
<dbReference type="Proteomes" id="UP000199515">
    <property type="component" value="Unassembled WGS sequence"/>
</dbReference>
<evidence type="ECO:0000259" key="1">
    <source>
        <dbReference type="Pfam" id="PF24821"/>
    </source>
</evidence>
<accession>A0A1H3RXN6</accession>
<dbReference type="AlphaFoldDB" id="A0A1H3RXN6"/>
<sequence>MKRSTAIRHLRDLAEAAGSPAAGFALPVTELWAAGTLVGAPRDDVDHATVAVVVDLPVADVPWLTRPNGADHWANLTRVAKVPVRVLWRSAHAPVWNHEIDRPVLFWDRETGLADDILRALSDGRGEDVRLDAPSPEELRARIQADLEVSLNALRARTKAYEDRRWAPGKLTAVSDALWEASHGYFDLLDALSRARS</sequence>
<dbReference type="InterPro" id="IPR056128">
    <property type="entry name" value="DUF7711"/>
</dbReference>
<dbReference type="EMBL" id="FNON01000012">
    <property type="protein sequence ID" value="SDZ30397.1"/>
    <property type="molecule type" value="Genomic_DNA"/>
</dbReference>
<dbReference type="Pfam" id="PF24821">
    <property type="entry name" value="DUF7711"/>
    <property type="match status" value="1"/>
</dbReference>
<proteinExistence type="predicted"/>
<evidence type="ECO:0000313" key="3">
    <source>
        <dbReference type="Proteomes" id="UP000199515"/>
    </source>
</evidence>